<evidence type="ECO:0008006" key="3">
    <source>
        <dbReference type="Google" id="ProtNLM"/>
    </source>
</evidence>
<protein>
    <recommendedName>
        <fullName evidence="3">KEOPS complex Pcc1-like subunit</fullName>
    </recommendedName>
</protein>
<name>A0A7C4BBA2_9CREN</name>
<proteinExistence type="inferred from homology"/>
<comment type="similarity">
    <text evidence="1">Belongs to the CTAG/PCC1 family.</text>
</comment>
<dbReference type="AlphaFoldDB" id="A0A7C4BBA2"/>
<dbReference type="NCBIfam" id="NF011470">
    <property type="entry name" value="PRK14887.1"/>
    <property type="match status" value="1"/>
</dbReference>
<comment type="caution">
    <text evidence="2">The sequence shown here is derived from an EMBL/GenBank/DDBJ whole genome shotgun (WGS) entry which is preliminary data.</text>
</comment>
<dbReference type="EMBL" id="DTFF01000013">
    <property type="protein sequence ID" value="HGI87094.1"/>
    <property type="molecule type" value="Genomic_DNA"/>
</dbReference>
<evidence type="ECO:0000313" key="2">
    <source>
        <dbReference type="EMBL" id="HGI87094.1"/>
    </source>
</evidence>
<reference evidence="2" key="1">
    <citation type="journal article" date="2020" name="mSystems">
        <title>Genome- and Community-Level Interaction Insights into Carbon Utilization and Element Cycling Functions of Hydrothermarchaeota in Hydrothermal Sediment.</title>
        <authorList>
            <person name="Zhou Z."/>
            <person name="Liu Y."/>
            <person name="Xu W."/>
            <person name="Pan J."/>
            <person name="Luo Z.H."/>
            <person name="Li M."/>
        </authorList>
    </citation>
    <scope>NUCLEOTIDE SEQUENCE [LARGE SCALE GENOMIC DNA]</scope>
    <source>
        <strain evidence="2">SpSt-732</strain>
    </source>
</reference>
<gene>
    <name evidence="2" type="ORF">ENV14_01655</name>
</gene>
<accession>A0A7C4BBA2</accession>
<evidence type="ECO:0000256" key="1">
    <source>
        <dbReference type="ARBA" id="ARBA00007073"/>
    </source>
</evidence>
<sequence length="81" mass="8944">MRLELTLSISTHSERVCKSIVDAVEPDNAMAPPQIAMEMLCSGNTLFIRVNGENVSILTFRNTVDDLLEHISLVTKVIKSS</sequence>
<dbReference type="InterPro" id="IPR015419">
    <property type="entry name" value="CTAG/Pcc1"/>
</dbReference>
<dbReference type="Gene3D" id="3.30.310.50">
    <property type="entry name" value="Alpha-D-phosphohexomutase, C-terminal domain"/>
    <property type="match status" value="1"/>
</dbReference>
<organism evidence="2">
    <name type="scientific">Ignisphaera aggregans</name>
    <dbReference type="NCBI Taxonomy" id="334771"/>
    <lineage>
        <taxon>Archaea</taxon>
        <taxon>Thermoproteota</taxon>
        <taxon>Thermoprotei</taxon>
        <taxon>Desulfurococcales</taxon>
        <taxon>Desulfurococcaceae</taxon>
        <taxon>Ignisphaera</taxon>
    </lineage>
</organism>
<dbReference type="Pfam" id="PF09341">
    <property type="entry name" value="Pcc1"/>
    <property type="match status" value="1"/>
</dbReference>